<name>A0A8S3HBH2_9BILA</name>
<accession>A0A8S3HBH2</accession>
<evidence type="ECO:0000313" key="2">
    <source>
        <dbReference type="Proteomes" id="UP000676336"/>
    </source>
</evidence>
<organism evidence="1 2">
    <name type="scientific">Rotaria magnacalcarata</name>
    <dbReference type="NCBI Taxonomy" id="392030"/>
    <lineage>
        <taxon>Eukaryota</taxon>
        <taxon>Metazoa</taxon>
        <taxon>Spiralia</taxon>
        <taxon>Gnathifera</taxon>
        <taxon>Rotifera</taxon>
        <taxon>Eurotatoria</taxon>
        <taxon>Bdelloidea</taxon>
        <taxon>Philodinida</taxon>
        <taxon>Philodinidae</taxon>
        <taxon>Rotaria</taxon>
    </lineage>
</organism>
<reference evidence="1" key="1">
    <citation type="submission" date="2021-02" db="EMBL/GenBank/DDBJ databases">
        <authorList>
            <person name="Nowell W R."/>
        </authorList>
    </citation>
    <scope>NUCLEOTIDE SEQUENCE</scope>
</reference>
<gene>
    <name evidence="1" type="ORF">SMN809_LOCUS68689</name>
</gene>
<sequence>MTTEILPIDSLMIDRWTNQWIKQLGFNNEQLLKRNTKVEQFSRLVLDRIKVKKSIDIAKREQLLLETLREYENRLSRTGFESDICVSRY</sequence>
<proteinExistence type="predicted"/>
<evidence type="ECO:0000313" key="1">
    <source>
        <dbReference type="EMBL" id="CAF5180078.1"/>
    </source>
</evidence>
<comment type="caution">
    <text evidence="1">The sequence shown here is derived from an EMBL/GenBank/DDBJ whole genome shotgun (WGS) entry which is preliminary data.</text>
</comment>
<dbReference type="Proteomes" id="UP000676336">
    <property type="component" value="Unassembled WGS sequence"/>
</dbReference>
<protein>
    <submittedName>
        <fullName evidence="1">Uncharacterized protein</fullName>
    </submittedName>
</protein>
<dbReference type="EMBL" id="CAJOBI010317915">
    <property type="protein sequence ID" value="CAF5180078.1"/>
    <property type="molecule type" value="Genomic_DNA"/>
</dbReference>
<dbReference type="AlphaFoldDB" id="A0A8S3HBH2"/>